<name>A0AAV9JKF1_9PEZI</name>
<feature type="compositionally biased region" description="Polar residues" evidence="1">
    <location>
        <begin position="377"/>
        <end position="400"/>
    </location>
</feature>
<feature type="region of interest" description="Disordered" evidence="1">
    <location>
        <begin position="371"/>
        <end position="400"/>
    </location>
</feature>
<dbReference type="Gene3D" id="3.10.590.10">
    <property type="entry name" value="ph1033 like domains"/>
    <property type="match status" value="1"/>
</dbReference>
<gene>
    <name evidence="3" type="ORF">LTR36_002488</name>
</gene>
<dbReference type="Pfam" id="PF04146">
    <property type="entry name" value="YTH"/>
    <property type="match status" value="1"/>
</dbReference>
<feature type="compositionally biased region" description="Polar residues" evidence="1">
    <location>
        <begin position="109"/>
        <end position="153"/>
    </location>
</feature>
<evidence type="ECO:0000256" key="1">
    <source>
        <dbReference type="SAM" id="MobiDB-lite"/>
    </source>
</evidence>
<feature type="compositionally biased region" description="Polar residues" evidence="1">
    <location>
        <begin position="545"/>
        <end position="555"/>
    </location>
</feature>
<feature type="region of interest" description="Disordered" evidence="1">
    <location>
        <begin position="461"/>
        <end position="498"/>
    </location>
</feature>
<feature type="compositionally biased region" description="Polar residues" evidence="1">
    <location>
        <begin position="951"/>
        <end position="965"/>
    </location>
</feature>
<feature type="compositionally biased region" description="Polar residues" evidence="1">
    <location>
        <begin position="934"/>
        <end position="943"/>
    </location>
</feature>
<evidence type="ECO:0000259" key="2">
    <source>
        <dbReference type="PROSITE" id="PS50882"/>
    </source>
</evidence>
<feature type="region of interest" description="Disordered" evidence="1">
    <location>
        <begin position="545"/>
        <end position="601"/>
    </location>
</feature>
<feature type="compositionally biased region" description="Polar residues" evidence="1">
    <location>
        <begin position="17"/>
        <end position="41"/>
    </location>
</feature>
<protein>
    <recommendedName>
        <fullName evidence="2">YTH domain-containing protein</fullName>
    </recommendedName>
</protein>
<dbReference type="AlphaFoldDB" id="A0AAV9JKF1"/>
<feature type="region of interest" description="Disordered" evidence="1">
    <location>
        <begin position="732"/>
        <end position="753"/>
    </location>
</feature>
<feature type="compositionally biased region" description="Basic and acidic residues" evidence="1">
    <location>
        <begin position="587"/>
        <end position="601"/>
    </location>
</feature>
<evidence type="ECO:0000313" key="3">
    <source>
        <dbReference type="EMBL" id="KAK4545924.1"/>
    </source>
</evidence>
<feature type="domain" description="YTH" evidence="2">
    <location>
        <begin position="220"/>
        <end position="358"/>
    </location>
</feature>
<feature type="region of interest" description="Disordered" evidence="1">
    <location>
        <begin position="1"/>
        <end position="41"/>
    </location>
</feature>
<feature type="region of interest" description="Disordered" evidence="1">
    <location>
        <begin position="934"/>
        <end position="980"/>
    </location>
</feature>
<feature type="compositionally biased region" description="Basic residues" evidence="1">
    <location>
        <begin position="892"/>
        <end position="908"/>
    </location>
</feature>
<keyword evidence="4" id="KW-1185">Reference proteome</keyword>
<feature type="region of interest" description="Disordered" evidence="1">
    <location>
        <begin position="847"/>
        <end position="915"/>
    </location>
</feature>
<feature type="compositionally biased region" description="Basic and acidic residues" evidence="1">
    <location>
        <begin position="556"/>
        <end position="574"/>
    </location>
</feature>
<accession>A0AAV9JKF1</accession>
<feature type="compositionally biased region" description="Polar residues" evidence="1">
    <location>
        <begin position="466"/>
        <end position="483"/>
    </location>
</feature>
<proteinExistence type="predicted"/>
<feature type="compositionally biased region" description="Polar residues" evidence="1">
    <location>
        <begin position="862"/>
        <end position="871"/>
    </location>
</feature>
<reference evidence="3 4" key="1">
    <citation type="submission" date="2021-11" db="EMBL/GenBank/DDBJ databases">
        <title>Black yeast isolated from Biological Soil Crust.</title>
        <authorList>
            <person name="Kurbessoian T."/>
        </authorList>
    </citation>
    <scope>NUCLEOTIDE SEQUENCE [LARGE SCALE GENOMIC DNA]</scope>
    <source>
        <strain evidence="3 4">CCFEE 5522</strain>
    </source>
</reference>
<dbReference type="PROSITE" id="PS50882">
    <property type="entry name" value="YTH"/>
    <property type="match status" value="1"/>
</dbReference>
<comment type="caution">
    <text evidence="3">The sequence shown here is derived from an EMBL/GenBank/DDBJ whole genome shotgun (WGS) entry which is preliminary data.</text>
</comment>
<evidence type="ECO:0000313" key="4">
    <source>
        <dbReference type="Proteomes" id="UP001324427"/>
    </source>
</evidence>
<organism evidence="3 4">
    <name type="scientific">Oleoguttula mirabilis</name>
    <dbReference type="NCBI Taxonomy" id="1507867"/>
    <lineage>
        <taxon>Eukaryota</taxon>
        <taxon>Fungi</taxon>
        <taxon>Dikarya</taxon>
        <taxon>Ascomycota</taxon>
        <taxon>Pezizomycotina</taxon>
        <taxon>Dothideomycetes</taxon>
        <taxon>Dothideomycetidae</taxon>
        <taxon>Mycosphaerellales</taxon>
        <taxon>Teratosphaeriaceae</taxon>
        <taxon>Oleoguttula</taxon>
    </lineage>
</organism>
<dbReference type="InterPro" id="IPR007275">
    <property type="entry name" value="YTH_domain"/>
</dbReference>
<sequence length="980" mass="106717">MDPTAGEFRPGRGNRPQPINTSLPAAPFLSSNTRFSEATQSAPGLGLGLDFGSSKTTATAPNQAMKTGDYLLPARSGALPTANTYPLAQHPFGGARDGGSQPRFLPPHTQHQNLNLNTQASQGFSHGTQSATSQSFSDNYTTNTSSEDGNSQLSTISPHYLLLHPEQAAMKPQIFEQASHPRSFRRIAMDPKVDVQEAYMGAYNLVHSLNPDYFTMPYGTRVINIKTDYPSNIYYAAQTGSWSTLEKVSQRIMTVWDARQDAGEKVLFLFAVNGSKQYCGLAEMSGPWDPSGHIDGWAEKTSGAGSVGTIPLTWLFIKNVGYDKFQGVSQERKDQPIINMWNGMHFDTEVGRRVLQIYVTQPHCDNILAFPRRGPQNRPQRIANHNRQGTQNQQKGYNQGNHHVVANVRAIKGGRGGQGEQNGQNGRGGYTGAHRNMNTALASDDWRGSQNQWPGAGRVLGEVSENEPTPTASRQQGVSVNTNAPPPHFDGPAETASGPRVGQVVSCVVDEHGNLVPISPLPQQTNTFTYMPSQESFRNDPVELSSLQNPRSQTYHRGDFRGGARGGMRGDMRGARSPNASGVRGPHPADHGNAHMHGSHDFEHPLHQAASAATIGPQHANIAATLSAPMLHHAASTATFVPQSQHNHMLRNAASNAGFMQYGQSGLQYGSAHRNQPPPYAKPTPPSDFSSGYTPVSMRNDIVHWEKKPKPSIANESEDSYVRAFGEHDSMAGFNYKMPPPKAQQTPTHAPGTKQGLLQQTMKLWDDKTPTQKNFAYPPPVDGDGIPRDKRPSYFRLMAHKSVVEKKLANLGGEDDETVYYDLMANKSELEVQLDKLTMDDSYSNFHSDGSPCKRGARGSSEADSTVYETSSIERHNISPLRAKDGRALHSVSKHGSPKPKITRKGNRARNAPYSESFDARLTANIYGLVDSPTSSARVNYHSSPPAKSVTAETVASEVTNPYSDHQSEGDGSGGCRLES</sequence>
<dbReference type="EMBL" id="JAVFHQ010000017">
    <property type="protein sequence ID" value="KAK4545924.1"/>
    <property type="molecule type" value="Genomic_DNA"/>
</dbReference>
<feature type="compositionally biased region" description="Gly residues" evidence="1">
    <location>
        <begin position="971"/>
        <end position="980"/>
    </location>
</feature>
<feature type="compositionally biased region" description="Basic and acidic residues" evidence="1">
    <location>
        <begin position="872"/>
        <end position="888"/>
    </location>
</feature>
<dbReference type="GO" id="GO:0003723">
    <property type="term" value="F:RNA binding"/>
    <property type="evidence" value="ECO:0007669"/>
    <property type="project" value="InterPro"/>
</dbReference>
<dbReference type="Proteomes" id="UP001324427">
    <property type="component" value="Unassembled WGS sequence"/>
</dbReference>
<feature type="region of interest" description="Disordered" evidence="1">
    <location>
        <begin position="82"/>
        <end position="153"/>
    </location>
</feature>
<dbReference type="CDD" id="cd21134">
    <property type="entry name" value="YTH"/>
    <property type="match status" value="1"/>
</dbReference>